<keyword evidence="2 3" id="KW-0040">ANK repeat</keyword>
<feature type="compositionally biased region" description="Basic and acidic residues" evidence="4">
    <location>
        <begin position="1"/>
        <end position="10"/>
    </location>
</feature>
<dbReference type="SUPFAM" id="SSF48403">
    <property type="entry name" value="Ankyrin repeat"/>
    <property type="match status" value="1"/>
</dbReference>
<evidence type="ECO:0000256" key="4">
    <source>
        <dbReference type="SAM" id="MobiDB-lite"/>
    </source>
</evidence>
<dbReference type="Gene3D" id="1.25.40.20">
    <property type="entry name" value="Ankyrin repeat-containing domain"/>
    <property type="match status" value="1"/>
</dbReference>
<dbReference type="OrthoDB" id="366390at2759"/>
<evidence type="ECO:0000313" key="5">
    <source>
        <dbReference type="EMBL" id="CAE8589159.1"/>
    </source>
</evidence>
<dbReference type="InterPro" id="IPR002110">
    <property type="entry name" value="Ankyrin_rpt"/>
</dbReference>
<evidence type="ECO:0000256" key="1">
    <source>
        <dbReference type="ARBA" id="ARBA00022737"/>
    </source>
</evidence>
<accession>A0A813DJH6</accession>
<dbReference type="PROSITE" id="PS50297">
    <property type="entry name" value="ANK_REP_REGION"/>
    <property type="match status" value="1"/>
</dbReference>
<comment type="caution">
    <text evidence="5">The sequence shown here is derived from an EMBL/GenBank/DDBJ whole genome shotgun (WGS) entry which is preliminary data.</text>
</comment>
<organism evidence="5 6">
    <name type="scientific">Polarella glacialis</name>
    <name type="common">Dinoflagellate</name>
    <dbReference type="NCBI Taxonomy" id="89957"/>
    <lineage>
        <taxon>Eukaryota</taxon>
        <taxon>Sar</taxon>
        <taxon>Alveolata</taxon>
        <taxon>Dinophyceae</taxon>
        <taxon>Suessiales</taxon>
        <taxon>Suessiaceae</taxon>
        <taxon>Polarella</taxon>
    </lineage>
</organism>
<dbReference type="AlphaFoldDB" id="A0A813DJH6"/>
<dbReference type="SMART" id="SM00248">
    <property type="entry name" value="ANK"/>
    <property type="match status" value="4"/>
</dbReference>
<evidence type="ECO:0000256" key="2">
    <source>
        <dbReference type="ARBA" id="ARBA00023043"/>
    </source>
</evidence>
<keyword evidence="6" id="KW-1185">Reference proteome</keyword>
<dbReference type="Pfam" id="PF00023">
    <property type="entry name" value="Ank"/>
    <property type="match status" value="1"/>
</dbReference>
<dbReference type="Proteomes" id="UP000654075">
    <property type="component" value="Unassembled WGS sequence"/>
</dbReference>
<evidence type="ECO:0000256" key="3">
    <source>
        <dbReference type="PROSITE-ProRule" id="PRU00023"/>
    </source>
</evidence>
<name>A0A813DJH6_POLGL</name>
<dbReference type="EMBL" id="CAJNNV010003520">
    <property type="protein sequence ID" value="CAE8589159.1"/>
    <property type="molecule type" value="Genomic_DNA"/>
</dbReference>
<dbReference type="PANTHER" id="PTHR24171">
    <property type="entry name" value="ANKYRIN REPEAT DOMAIN-CONTAINING PROTEIN 39-RELATED"/>
    <property type="match status" value="1"/>
</dbReference>
<feature type="region of interest" description="Disordered" evidence="4">
    <location>
        <begin position="1"/>
        <end position="22"/>
    </location>
</feature>
<gene>
    <name evidence="5" type="ORF">PGLA1383_LOCUS7937</name>
</gene>
<sequence length="484" mass="53274">MATEEPRRDGEEEEGDGADQAGTLNPELLAACMRNDTDAALELIDQGADPCCEDNRQWSPLIWAASHGNASLTRLLIKHNAADVYKYDETVKAKKKHSPLHWAAFKGHLKQLELLMAPPQNLSPHERDAIGNTPLHQAAAGGNLDCAKCIMAQGCDVFAKNDRGHTPYALCTAPEVQQLLQKAMGSMACKATGKQFSSTVLRYLCSWSLDVFCEAAVTQMLVYESPDATEKEKPVTWCNEVRVAIQELEHQLNHSLHLNQLETVTTALAAAGDKPVDSKLVHQVSQVKAKLESEIQLVQGMQVTVITCLDEFGGVHEALTKAIDDAVEKNADPVRVQSAKTLRRKLVSEASLMRCVQGPQKTTPGHIEMLTGLNTVAKAENANEELLVQATKLIAKLTSEAEVKKRIAEAAPLCEISSYKEAEGKEGLPEWSIETEKFEDFHEDYKSVVEAGERDLITESLKLTAFEQLAMMERLLMEKKFGFA</sequence>
<reference evidence="5" key="1">
    <citation type="submission" date="2021-02" db="EMBL/GenBank/DDBJ databases">
        <authorList>
            <person name="Dougan E. K."/>
            <person name="Rhodes N."/>
            <person name="Thang M."/>
            <person name="Chan C."/>
        </authorList>
    </citation>
    <scope>NUCLEOTIDE SEQUENCE</scope>
</reference>
<evidence type="ECO:0000313" key="6">
    <source>
        <dbReference type="Proteomes" id="UP000654075"/>
    </source>
</evidence>
<proteinExistence type="predicted"/>
<protein>
    <submittedName>
        <fullName evidence="5">Uncharacterized protein</fullName>
    </submittedName>
</protein>
<dbReference type="InterPro" id="IPR036770">
    <property type="entry name" value="Ankyrin_rpt-contain_sf"/>
</dbReference>
<dbReference type="OMA" id="RTESTQW"/>
<keyword evidence="1" id="KW-0677">Repeat</keyword>
<dbReference type="PROSITE" id="PS50088">
    <property type="entry name" value="ANK_REPEAT"/>
    <property type="match status" value="1"/>
</dbReference>
<dbReference type="Pfam" id="PF12796">
    <property type="entry name" value="Ank_2"/>
    <property type="match status" value="1"/>
</dbReference>
<feature type="repeat" description="ANK" evidence="3">
    <location>
        <begin position="130"/>
        <end position="162"/>
    </location>
</feature>